<proteinExistence type="predicted"/>
<organism evidence="2">
    <name type="scientific">Caenorhabditis brenneri</name>
    <name type="common">Nematode worm</name>
    <dbReference type="NCBI Taxonomy" id="135651"/>
    <lineage>
        <taxon>Eukaryota</taxon>
        <taxon>Metazoa</taxon>
        <taxon>Ecdysozoa</taxon>
        <taxon>Nematoda</taxon>
        <taxon>Chromadorea</taxon>
        <taxon>Rhabditida</taxon>
        <taxon>Rhabditina</taxon>
        <taxon>Rhabditomorpha</taxon>
        <taxon>Rhabditoidea</taxon>
        <taxon>Rhabditidae</taxon>
        <taxon>Peloderinae</taxon>
        <taxon>Caenorhabditis</taxon>
    </lineage>
</organism>
<keyword evidence="2" id="KW-1185">Reference proteome</keyword>
<sequence>MDPARLKFQFNTTKSLKVELIGELEELAEEFRKSPQNRLESIRQARCSFENILRECEENLVNMYRIAIMEGIDVDDSRLLKVYQFIFRRGEHIQHLLGCISVPGGSDLIWDVVILTAIIYLWATV</sequence>
<evidence type="ECO:0000313" key="1">
    <source>
        <dbReference type="EMBL" id="EGT38185.1"/>
    </source>
</evidence>
<reference evidence="2" key="1">
    <citation type="submission" date="2011-07" db="EMBL/GenBank/DDBJ databases">
        <authorList>
            <consortium name="Caenorhabditis brenneri Sequencing and Analysis Consortium"/>
            <person name="Wilson R.K."/>
        </authorList>
    </citation>
    <scope>NUCLEOTIDE SEQUENCE [LARGE SCALE GENOMIC DNA]</scope>
    <source>
        <strain evidence="2">PB2801</strain>
    </source>
</reference>
<dbReference type="AlphaFoldDB" id="G0MNC5"/>
<gene>
    <name evidence="1" type="ORF">CAEBREN_06126</name>
</gene>
<protein>
    <submittedName>
        <fullName evidence="1">Uncharacterized protein</fullName>
    </submittedName>
</protein>
<dbReference type="EMBL" id="GL379803">
    <property type="protein sequence ID" value="EGT38185.1"/>
    <property type="molecule type" value="Genomic_DNA"/>
</dbReference>
<dbReference type="Proteomes" id="UP000008068">
    <property type="component" value="Unassembled WGS sequence"/>
</dbReference>
<evidence type="ECO:0000313" key="2">
    <source>
        <dbReference type="Proteomes" id="UP000008068"/>
    </source>
</evidence>
<dbReference type="HOGENOM" id="CLU_157461_0_0_1"/>
<accession>G0MNC5</accession>
<dbReference type="InParanoid" id="G0MNC5"/>
<name>G0MNC5_CAEBE</name>